<dbReference type="PaxDb" id="4113-PGSC0003DMT400032637"/>
<organism evidence="4 5">
    <name type="scientific">Solanum tuberosum</name>
    <name type="common">Potato</name>
    <dbReference type="NCBI Taxonomy" id="4113"/>
    <lineage>
        <taxon>Eukaryota</taxon>
        <taxon>Viridiplantae</taxon>
        <taxon>Streptophyta</taxon>
        <taxon>Embryophyta</taxon>
        <taxon>Tracheophyta</taxon>
        <taxon>Spermatophyta</taxon>
        <taxon>Magnoliopsida</taxon>
        <taxon>eudicotyledons</taxon>
        <taxon>Gunneridae</taxon>
        <taxon>Pentapetalae</taxon>
        <taxon>asterids</taxon>
        <taxon>lamiids</taxon>
        <taxon>Solanales</taxon>
        <taxon>Solanaceae</taxon>
        <taxon>Solanoideae</taxon>
        <taxon>Solaneae</taxon>
        <taxon>Solanum</taxon>
    </lineage>
</organism>
<evidence type="ECO:0000256" key="1">
    <source>
        <dbReference type="ARBA" id="ARBA00009861"/>
    </source>
</evidence>
<dbReference type="Proteomes" id="UP000011115">
    <property type="component" value="Unassembled WGS sequence"/>
</dbReference>
<evidence type="ECO:0000313" key="4">
    <source>
        <dbReference type="EnsemblPlants" id="PGSC0003DMT400032637"/>
    </source>
</evidence>
<gene>
    <name evidence="4" type="primary">LOC102604078</name>
</gene>
<dbReference type="PANTHER" id="PTHR31623:SF122">
    <property type="entry name" value="HXXXD-TYPE ACYL-TRANSFERASE FAMILY PROTEIN"/>
    <property type="match status" value="1"/>
</dbReference>
<dbReference type="AlphaFoldDB" id="M1AXR3"/>
<dbReference type="InParanoid" id="M1AXR3"/>
<dbReference type="Gene3D" id="3.30.559.10">
    <property type="entry name" value="Chloramphenicol acetyltransferase-like domain"/>
    <property type="match status" value="3"/>
</dbReference>
<accession>M1AXR3</accession>
<reference evidence="5" key="1">
    <citation type="journal article" date="2011" name="Nature">
        <title>Genome sequence and analysis of the tuber crop potato.</title>
        <authorList>
            <consortium name="The Potato Genome Sequencing Consortium"/>
        </authorList>
    </citation>
    <scope>NUCLEOTIDE SEQUENCE [LARGE SCALE GENOMIC DNA]</scope>
    <source>
        <strain evidence="5">cv. DM1-3 516 R44</strain>
    </source>
</reference>
<comment type="similarity">
    <text evidence="1">Belongs to the plant acyltransferase family.</text>
</comment>
<keyword evidence="3" id="KW-0012">Acyltransferase</keyword>
<dbReference type="eggNOG" id="ENOG502RGDR">
    <property type="taxonomic scope" value="Eukaryota"/>
</dbReference>
<dbReference type="HOGENOM" id="CLU_014546_0_0_1"/>
<dbReference type="PANTHER" id="PTHR31623">
    <property type="entry name" value="F21J9.9"/>
    <property type="match status" value="1"/>
</dbReference>
<sequence length="411" mass="46024">MLKPSTPTPNHLRTLKLSFFDQLALPVYVPILFYYLPSVDIISCDKLQNFLAETLTKFYPLAGRFSEDDDELSIHCNDEGVEPPKIDLLPEMDHQPSCPLLGIQVNLFNCGGLVIGTYISHKIADAFTLATFVKEWAYTSFTGTLKAGSLPSFDHLSSLFPTRVLSETTQFPSYIINTTRPKIVTRRFIFDALAIANLKNTIEDSTAIRPIRVVLIMSLIWKVLVGISTAKNGHSRDSSLLFLINLRGKSNLPSLDNDALGNCTMYGIANYMEARKDHELNDFVKLVGNTIGDTCVAIGKAESVDDISSLIVNNQRKVIEKFAQGDEIDVYPSTSWCRFCWYETDFGWGKPFWVSLVECDAFEGISLMDTKDGDGIEAWVSLKENDMAQFERYPNILSSTSKLAFPFLSIN</sequence>
<dbReference type="InterPro" id="IPR023213">
    <property type="entry name" value="CAT-like_dom_sf"/>
</dbReference>
<dbReference type="Gramene" id="PGSC0003DMT400032637">
    <property type="protein sequence ID" value="PGSC0003DMT400032637"/>
    <property type="gene ID" value="PGSC0003DMG400012537"/>
</dbReference>
<dbReference type="EnsemblPlants" id="PGSC0003DMT400032637">
    <property type="protein sequence ID" value="PGSC0003DMT400032637"/>
    <property type="gene ID" value="PGSC0003DMG400012537"/>
</dbReference>
<evidence type="ECO:0000256" key="3">
    <source>
        <dbReference type="ARBA" id="ARBA00023315"/>
    </source>
</evidence>
<evidence type="ECO:0000313" key="5">
    <source>
        <dbReference type="Proteomes" id="UP000011115"/>
    </source>
</evidence>
<keyword evidence="5" id="KW-1185">Reference proteome</keyword>
<dbReference type="GO" id="GO:0016746">
    <property type="term" value="F:acyltransferase activity"/>
    <property type="evidence" value="ECO:0007669"/>
    <property type="project" value="UniProtKB-KW"/>
</dbReference>
<reference evidence="4" key="2">
    <citation type="submission" date="2015-06" db="UniProtKB">
        <authorList>
            <consortium name="EnsemblPlants"/>
        </authorList>
    </citation>
    <scope>IDENTIFICATION</scope>
    <source>
        <strain evidence="4">DM1-3 516 R44</strain>
    </source>
</reference>
<dbReference type="OMA" id="WGASHEV"/>
<name>M1AXR3_SOLTU</name>
<evidence type="ECO:0000256" key="2">
    <source>
        <dbReference type="ARBA" id="ARBA00022679"/>
    </source>
</evidence>
<dbReference type="Pfam" id="PF02458">
    <property type="entry name" value="Transferase"/>
    <property type="match status" value="2"/>
</dbReference>
<proteinExistence type="inferred from homology"/>
<keyword evidence="2" id="KW-0808">Transferase</keyword>
<protein>
    <submittedName>
        <fullName evidence="4">3'-N-debenzoyl-2'-deoxytaxol N-benzoyltransferase</fullName>
    </submittedName>
</protein>